<proteinExistence type="predicted"/>
<dbReference type="GO" id="GO:0051539">
    <property type="term" value="F:4 iron, 4 sulfur cluster binding"/>
    <property type="evidence" value="ECO:0007669"/>
    <property type="project" value="UniProtKB-KW"/>
</dbReference>
<dbReference type="PANTHER" id="PTHR43742:SF9">
    <property type="entry name" value="TETRATHIONATE REDUCTASE SUBUNIT A"/>
    <property type="match status" value="1"/>
</dbReference>
<dbReference type="SUPFAM" id="SSF50692">
    <property type="entry name" value="ADC-like"/>
    <property type="match status" value="1"/>
</dbReference>
<evidence type="ECO:0000256" key="3">
    <source>
        <dbReference type="ARBA" id="ARBA00022729"/>
    </source>
</evidence>
<evidence type="ECO:0000259" key="5">
    <source>
        <dbReference type="Pfam" id="PF01568"/>
    </source>
</evidence>
<keyword evidence="4" id="KW-0560">Oxidoreductase</keyword>
<dbReference type="Pfam" id="PF01568">
    <property type="entry name" value="Molydop_binding"/>
    <property type="match status" value="1"/>
</dbReference>
<dbReference type="Gene3D" id="2.40.40.20">
    <property type="match status" value="1"/>
</dbReference>
<reference evidence="6" key="1">
    <citation type="journal article" date="2020" name="mSystems">
        <title>Genome- and Community-Level Interaction Insights into Carbon Utilization and Element Cycling Functions of Hydrothermarchaeota in Hydrothermal Sediment.</title>
        <authorList>
            <person name="Zhou Z."/>
            <person name="Liu Y."/>
            <person name="Xu W."/>
            <person name="Pan J."/>
            <person name="Luo Z.H."/>
            <person name="Li M."/>
        </authorList>
    </citation>
    <scope>NUCLEOTIDE SEQUENCE [LARGE SCALE GENOMIC DNA]</scope>
    <source>
        <strain evidence="6">HyVt-503</strain>
    </source>
</reference>
<dbReference type="GO" id="GO:0016491">
    <property type="term" value="F:oxidoreductase activity"/>
    <property type="evidence" value="ECO:0007669"/>
    <property type="project" value="UniProtKB-KW"/>
</dbReference>
<feature type="non-terminal residue" evidence="6">
    <location>
        <position position="1"/>
    </location>
</feature>
<dbReference type="GO" id="GO:0043546">
    <property type="term" value="F:molybdopterin cofactor binding"/>
    <property type="evidence" value="ECO:0007669"/>
    <property type="project" value="InterPro"/>
</dbReference>
<evidence type="ECO:0000313" key="6">
    <source>
        <dbReference type="EMBL" id="HFC47030.1"/>
    </source>
</evidence>
<evidence type="ECO:0000256" key="2">
    <source>
        <dbReference type="ARBA" id="ARBA00022505"/>
    </source>
</evidence>
<dbReference type="InterPro" id="IPR050612">
    <property type="entry name" value="Prok_Mopterin_Oxidored"/>
</dbReference>
<dbReference type="CDD" id="cd02778">
    <property type="entry name" value="MopB_CT_Thiosulfate-R-like"/>
    <property type="match status" value="1"/>
</dbReference>
<protein>
    <recommendedName>
        <fullName evidence="5">Molybdopterin dinucleotide-binding domain-containing protein</fullName>
    </recommendedName>
</protein>
<dbReference type="PANTHER" id="PTHR43742">
    <property type="entry name" value="TRIMETHYLAMINE-N-OXIDE REDUCTASE"/>
    <property type="match status" value="1"/>
</dbReference>
<dbReference type="AlphaFoldDB" id="A0A7V2SW48"/>
<comment type="caution">
    <text evidence="6">The sequence shown here is derived from an EMBL/GenBank/DDBJ whole genome shotgun (WGS) entry which is preliminary data.</text>
</comment>
<gene>
    <name evidence="6" type="ORF">ENJ63_04025</name>
</gene>
<dbReference type="InterPro" id="IPR009010">
    <property type="entry name" value="Asp_de-COase-like_dom_sf"/>
</dbReference>
<evidence type="ECO:0000256" key="1">
    <source>
        <dbReference type="ARBA" id="ARBA00022485"/>
    </source>
</evidence>
<accession>A0A7V2SW48</accession>
<organism evidence="6">
    <name type="scientific">Dissulfuribacter thermophilus</name>
    <dbReference type="NCBI Taxonomy" id="1156395"/>
    <lineage>
        <taxon>Bacteria</taxon>
        <taxon>Pseudomonadati</taxon>
        <taxon>Thermodesulfobacteriota</taxon>
        <taxon>Dissulfuribacteria</taxon>
        <taxon>Dissulfuribacterales</taxon>
        <taxon>Dissulfuribacteraceae</taxon>
        <taxon>Dissulfuribacter</taxon>
    </lineage>
</organism>
<name>A0A7V2SW48_9BACT</name>
<dbReference type="InterPro" id="IPR006657">
    <property type="entry name" value="MoPterin_dinucl-bd_dom"/>
</dbReference>
<feature type="domain" description="Molybdopterin dinucleotide-binding" evidence="5">
    <location>
        <begin position="56"/>
        <end position="165"/>
    </location>
</feature>
<keyword evidence="2" id="KW-0500">Molybdenum</keyword>
<dbReference type="Proteomes" id="UP000885797">
    <property type="component" value="Unassembled WGS sequence"/>
</dbReference>
<keyword evidence="1" id="KW-0408">Iron</keyword>
<sequence>GGLITIKPNPYRSPDKLEMPTESGKILLYVEDYEDEDLDPVPRFVPTPAPPKGYARLIYGRVPVHTFSRTMNNLWLHNEWPENHAWINDQVAKKIGIKDGDEIVLENQDGRRSNPVKAKVTPGIRPDCIYLPHGFGSKSKHLTKAYGKGASDQFLITKTVTDPFMGSTSKRTNFVRILKGEKALEIPELRPVPKEIPRFELKRA</sequence>
<keyword evidence="1" id="KW-0004">4Fe-4S</keyword>
<dbReference type="EMBL" id="DRND01000318">
    <property type="protein sequence ID" value="HFC47030.1"/>
    <property type="molecule type" value="Genomic_DNA"/>
</dbReference>
<evidence type="ECO:0000256" key="4">
    <source>
        <dbReference type="ARBA" id="ARBA00023002"/>
    </source>
</evidence>
<keyword evidence="1" id="KW-0479">Metal-binding</keyword>
<keyword evidence="3" id="KW-0732">Signal</keyword>
<keyword evidence="1" id="KW-0411">Iron-sulfur</keyword>